<keyword evidence="3" id="KW-1185">Reference proteome</keyword>
<name>A0ABR1T8V7_9PEZI</name>
<comment type="caution">
    <text evidence="2">The sequence shown here is derived from an EMBL/GenBank/DDBJ whole genome shotgun (WGS) entry which is preliminary data.</text>
</comment>
<dbReference type="GeneID" id="92097986"/>
<proteinExistence type="predicted"/>
<evidence type="ECO:0000313" key="3">
    <source>
        <dbReference type="Proteomes" id="UP001480595"/>
    </source>
</evidence>
<dbReference type="Proteomes" id="UP001480595">
    <property type="component" value="Unassembled WGS sequence"/>
</dbReference>
<accession>A0ABR1T8V7</accession>
<evidence type="ECO:0000256" key="1">
    <source>
        <dbReference type="SAM" id="MobiDB-lite"/>
    </source>
</evidence>
<protein>
    <recommendedName>
        <fullName evidence="4">ADP-ribosylglycohydrolase family protein</fullName>
    </recommendedName>
</protein>
<feature type="compositionally biased region" description="Basic and acidic residues" evidence="1">
    <location>
        <begin position="77"/>
        <end position="92"/>
    </location>
</feature>
<feature type="region of interest" description="Disordered" evidence="1">
    <location>
        <begin position="71"/>
        <end position="132"/>
    </location>
</feature>
<evidence type="ECO:0008006" key="4">
    <source>
        <dbReference type="Google" id="ProtNLM"/>
    </source>
</evidence>
<feature type="compositionally biased region" description="Basic and acidic residues" evidence="1">
    <location>
        <begin position="113"/>
        <end position="132"/>
    </location>
</feature>
<dbReference type="RefSeq" id="XP_066709884.1">
    <property type="nucleotide sequence ID" value="XM_066864923.1"/>
</dbReference>
<gene>
    <name evidence="2" type="ORF">PG994_013514</name>
</gene>
<evidence type="ECO:0000313" key="2">
    <source>
        <dbReference type="EMBL" id="KAK8043031.1"/>
    </source>
</evidence>
<dbReference type="EMBL" id="JAQQWL010000013">
    <property type="protein sequence ID" value="KAK8043031.1"/>
    <property type="molecule type" value="Genomic_DNA"/>
</dbReference>
<sequence>MIKACHVPELEDAIENDELLEHGQARAILSCCAGLVARGSRALGGIRRGIRGVAVTAGGAAVLGGRIAGTAGSTDVSTRHGELAGSDGRRGAQSDVQLGDPRLDGVGAVDGGHLARGERQREDARGRDGSDQRRSLVLLLHDEARRLMATRAAALATGGDVGLGQDLAVDSVQGALAGAVMGVADEARASALVWGLGRIDAFPD</sequence>
<reference evidence="2 3" key="1">
    <citation type="submission" date="2023-01" db="EMBL/GenBank/DDBJ databases">
        <title>Analysis of 21 Apiospora genomes using comparative genomics revels a genus with tremendous synthesis potential of carbohydrate active enzymes and secondary metabolites.</title>
        <authorList>
            <person name="Sorensen T."/>
        </authorList>
    </citation>
    <scope>NUCLEOTIDE SEQUENCE [LARGE SCALE GENOMIC DNA]</scope>
    <source>
        <strain evidence="2 3">CBS 135458</strain>
    </source>
</reference>
<organism evidence="2 3">
    <name type="scientific">Apiospora phragmitis</name>
    <dbReference type="NCBI Taxonomy" id="2905665"/>
    <lineage>
        <taxon>Eukaryota</taxon>
        <taxon>Fungi</taxon>
        <taxon>Dikarya</taxon>
        <taxon>Ascomycota</taxon>
        <taxon>Pezizomycotina</taxon>
        <taxon>Sordariomycetes</taxon>
        <taxon>Xylariomycetidae</taxon>
        <taxon>Amphisphaeriales</taxon>
        <taxon>Apiosporaceae</taxon>
        <taxon>Apiospora</taxon>
    </lineage>
</organism>